<evidence type="ECO:0000256" key="1">
    <source>
        <dbReference type="SAM" id="MobiDB-lite"/>
    </source>
</evidence>
<dbReference type="AlphaFoldDB" id="A0A1G9CTV1"/>
<gene>
    <name evidence="2" type="ORF">SAMN04487820_10987</name>
</gene>
<reference evidence="3" key="1">
    <citation type="submission" date="2016-10" db="EMBL/GenBank/DDBJ databases">
        <authorList>
            <person name="Varghese N."/>
            <person name="Submissions S."/>
        </authorList>
    </citation>
    <scope>NUCLEOTIDE SEQUENCE [LARGE SCALE GENOMIC DNA]</scope>
    <source>
        <strain evidence="3">DSM 45460</strain>
    </source>
</reference>
<accession>A0A1G9CTV1</accession>
<keyword evidence="3" id="KW-1185">Reference proteome</keyword>
<feature type="region of interest" description="Disordered" evidence="1">
    <location>
        <begin position="1"/>
        <end position="77"/>
    </location>
</feature>
<dbReference type="EMBL" id="FNFM01000009">
    <property type="protein sequence ID" value="SDK55078.1"/>
    <property type="molecule type" value="Genomic_DNA"/>
</dbReference>
<name>A0A1G9CTV1_ACTMZ</name>
<dbReference type="Proteomes" id="UP000199213">
    <property type="component" value="Unassembled WGS sequence"/>
</dbReference>
<organism evidence="2 3">
    <name type="scientific">Actinopolyspora mzabensis</name>
    <dbReference type="NCBI Taxonomy" id="995066"/>
    <lineage>
        <taxon>Bacteria</taxon>
        <taxon>Bacillati</taxon>
        <taxon>Actinomycetota</taxon>
        <taxon>Actinomycetes</taxon>
        <taxon>Actinopolysporales</taxon>
        <taxon>Actinopolysporaceae</taxon>
        <taxon>Actinopolyspora</taxon>
    </lineage>
</organism>
<evidence type="ECO:0000313" key="2">
    <source>
        <dbReference type="EMBL" id="SDK55078.1"/>
    </source>
</evidence>
<protein>
    <submittedName>
        <fullName evidence="2">Uncharacterized protein</fullName>
    </submittedName>
</protein>
<evidence type="ECO:0000313" key="3">
    <source>
        <dbReference type="Proteomes" id="UP000199213"/>
    </source>
</evidence>
<sequence>MHGGGSVAAGDDERDNGVVSQQEYPTGRAPAPRRRSRSIDEIFGDVLPETTADERDASESGDSNSWYVENRPPHHDS</sequence>
<proteinExistence type="predicted"/>